<protein>
    <submittedName>
        <fullName evidence="1">MarR family transcriptional regulator</fullName>
    </submittedName>
</protein>
<evidence type="ECO:0000313" key="1">
    <source>
        <dbReference type="EMBL" id="EMI28547.1"/>
    </source>
</evidence>
<reference evidence="1 2" key="1">
    <citation type="journal article" date="2013" name="Mar. Genomics">
        <title>Expression of sulfatases in Rhodopirellula baltica and the diversity of sulfatases in the genus Rhodopirellula.</title>
        <authorList>
            <person name="Wegner C.E."/>
            <person name="Richter-Heitmann T."/>
            <person name="Klindworth A."/>
            <person name="Klockow C."/>
            <person name="Richter M."/>
            <person name="Achstetter T."/>
            <person name="Glockner F.O."/>
            <person name="Harder J."/>
        </authorList>
    </citation>
    <scope>NUCLEOTIDE SEQUENCE [LARGE SCALE GENOMIC DNA]</scope>
    <source>
        <strain evidence="1 2">SH398</strain>
    </source>
</reference>
<dbReference type="STRING" id="1263868.RESH_00897"/>
<dbReference type="EMBL" id="ANOF01000032">
    <property type="protein sequence ID" value="EMI28547.1"/>
    <property type="molecule type" value="Genomic_DNA"/>
</dbReference>
<gene>
    <name evidence="1" type="ORF">RESH_00897</name>
</gene>
<dbReference type="PATRIC" id="fig|1263868.3.peg.973"/>
<sequence>MRFDSKQRLPNVPPLLDGQRKIALKGISTKELDAAQNVLQHMQRNFKNHLSKD</sequence>
<name>M5SLC2_9BACT</name>
<accession>M5SLC2</accession>
<dbReference type="AlphaFoldDB" id="M5SLC2"/>
<proteinExistence type="predicted"/>
<dbReference type="Proteomes" id="UP000011996">
    <property type="component" value="Unassembled WGS sequence"/>
</dbReference>
<organism evidence="1 2">
    <name type="scientific">Rhodopirellula europaea SH398</name>
    <dbReference type="NCBI Taxonomy" id="1263868"/>
    <lineage>
        <taxon>Bacteria</taxon>
        <taxon>Pseudomonadati</taxon>
        <taxon>Planctomycetota</taxon>
        <taxon>Planctomycetia</taxon>
        <taxon>Pirellulales</taxon>
        <taxon>Pirellulaceae</taxon>
        <taxon>Rhodopirellula</taxon>
    </lineage>
</organism>
<evidence type="ECO:0000313" key="2">
    <source>
        <dbReference type="Proteomes" id="UP000011996"/>
    </source>
</evidence>
<comment type="caution">
    <text evidence="1">The sequence shown here is derived from an EMBL/GenBank/DDBJ whole genome shotgun (WGS) entry which is preliminary data.</text>
</comment>